<sequence>MSCRDHRCKLSSATYVSTAEVMLSSSRMTPPPTFESAVRDRSFQKMPASEWHPPTGQSVAELAPGNASSLPSSVSSGAYCSRLDVVLAHTDRKKGFVGSASHCVNPDETSGCFSPPRSPQGHGYEGSGTQSTSASYKQYSEREKSVHRISPEKNDPLKLAVSLPSDVLSCKAPPSWTSRLHVDLSAIPAVSTLCSKKLHASLEPCDSLPPQEGCSQCNVQMRDLHASMKLYISTCSLTIKPFRADSHGSSHAHSSLLMPQLEKVPETPAGLPTGSQKPKQGFPSDGSPALQITRFHVTSSKYPGLPQQTVSRDIWLSPAVLTGRENSASGNEVTSKDLNPELIVFQNHPTSRPEFRKTPCDGLTPAHHKVSKITLILATPWTAVPIQVIYLKSSDLGSSVDEVEQLIRKHEAFEKLLASQDEKMMSLQEQASRLEKVGGLEGLKIQQKLNAIRERKQQIKNLSQSRREKLQTALLLALFYQNLEEAEDWISERMQKLEDPSIQDPNNLQDKMKLLQKHQVFEAEILANEEIITAVNKKGEALVSKGHPKSAEIRRRVRMLQEHWEQLKRAVAARGKMLEDSRDFLEFLQKVDQVEAWIREKEVMINVGDVGNDYEHCLQLMKKLNEFRGATSGETTVDDAHIRAINALAMKLERQNKEETKTIYERRKQLNEKWNGFHGNLNAFRRKLEGALEIHALIREIDDITERITEKSVLIQALDYGKDVESVENLIRRHEEMEREISVIKSKMEPLELESFRLSTRNPSINDKLTMKQQEMKNNWLRLQGQAKQRKEKLAASYQLQKFNLEMKEILDWTQNIRGLMEAGGLPKSANEAESMIEEHQERKASIIVASKQDKKNGGDFFIQEEIEARVERFNTLSNYGQELANSGHYATPEIHQSLSRLQQAWSELIQAWQEQYIKLFQAQDLQKFYGYVEQTESWLSSKEAFLANEDLGDSVSSVESLQRKHAQFEKALEAQMEKIDEMASFAQQLTQNKHYDSDNITNRCQAVLRRKEKLLENAAARRRLLEESRLLQKLLRNSFEVAAWINEKNSIAQDDSWKDPSNLQTKLQKHQTFQAEIMANRNHLDSIKSEGEKMLRERHYAPEAIQSRLQEMEELWEELLANCQDKQAKLQDAYKGLHFQRSVEDMEKWLEDVESELKAPYSNNDLVVLNSHLKKQEELEEDITGHRDRLQELVVTAQQFQKEKHFLADELEERVDQLVQRYKSLRDPLQERRGSLEASRLQYQFFRDVDEELAWVHEKLPMASSRDYGQSLATVQSLQEKHQNLENEISSRDALTKAVLSTGQKLVRGGHSASRKIMEHLKELETSVETLKTEAQERRQRLMQSYEAHLFLNELLEVEAWLAERSFILETSDYGKNEESTQALLRKLEATKLDLDGFRPRIEKVQRAGASLINKDSPERPAVLSKLQGILADYQSLLQKAETQRKRLQEQFQLYQFEREFQLVDAWLSSKLSVAESDDYGQDLDDVEVLEKKFKDFVNEVKPLGHSKVVSLNELASKLEKEGHSKMDIIQKRTKQINDTWEKLCHAIQTRTENLRAARQVHQYDHDVDEVKGWMQEKEAVVDIEDYGYDLPGVQTLLSQLEGVERDLGAIMKELERIRGEAWHLSRTYPQVKENIMERLTDVDECWENLDKKFLERKARLTQAEQVQLYFNDCRELMAWANEMHALVISEELANDVLGAELLIKRHEEYKREIEKQWLKYEEMQRAGGDLTKNGHFMSVEIEEKLLELSELMKKVKESWDMRRELYEENWEIQLLRRELEQAEAWLAAKESFLSDPSYGDSVSEVEELLKKHHDFEKMLAAQEEKFAQLSRKTKREMNLLKQVDTEESEQKDKGKVVRVPSLKRKTSDRRNTPPKVIEIKSTTALPSVPLPSLSWRAPLETIFSPIEKSPSTFQKFIAGGAPEVLSSNKTEMKAERRLGEIITPPTPKTVGPQATSLESHSSLSSPLSPTPISQQRSSSLSESYATGLLSPQEKSARGSSFSNLQTKLMATPREPGQRSLDKSPNLLLSDSSWERLGSASSPGSRSWKSFYVKLDGLKLDFYNDEKEASKNISTLLSLNILNAKCERLVNYIRKENAFMLRNSVASRTGEVIVPLYSALVRPHLEYCVQFWAPQYKKDIEVLECVQRRATKLVKGLEHKSYEQQLRELGLFSLEKRRLRGDLITLYNYLTGGCSQIVSDFLAMHVVDRRTPSFKIKPERESAEFSRDFKKDGTAVTQASITTLSLEPKW</sequence>
<dbReference type="FunFam" id="1.20.58.60:FF:000011">
    <property type="entry name" value="Spectrin beta chain"/>
    <property type="match status" value="1"/>
</dbReference>
<dbReference type="Gene3D" id="2.30.29.30">
    <property type="entry name" value="Pleckstrin-homology domain (PH domain)/Phosphotyrosine-binding domain (PTB)"/>
    <property type="match status" value="1"/>
</dbReference>
<dbReference type="InterPro" id="IPR018159">
    <property type="entry name" value="Spectrin/alpha-actinin"/>
</dbReference>
<feature type="region of interest" description="Disordered" evidence="9">
    <location>
        <begin position="265"/>
        <end position="288"/>
    </location>
</feature>
<feature type="coiled-coil region" evidence="8">
    <location>
        <begin position="1170"/>
        <end position="1229"/>
    </location>
</feature>
<dbReference type="SUPFAM" id="SSF46966">
    <property type="entry name" value="Spectrin repeat"/>
    <property type="match status" value="9"/>
</dbReference>
<dbReference type="FunFam" id="1.20.58.60:FF:000361">
    <property type="entry name" value="Spectrin, beta, non-erythrocytic 5"/>
    <property type="match status" value="1"/>
</dbReference>
<organism evidence="10 11">
    <name type="scientific">Grus japonensis</name>
    <name type="common">Japanese crane</name>
    <name type="synonym">Red-crowned crane</name>
    <dbReference type="NCBI Taxonomy" id="30415"/>
    <lineage>
        <taxon>Eukaryota</taxon>
        <taxon>Metazoa</taxon>
        <taxon>Chordata</taxon>
        <taxon>Craniata</taxon>
        <taxon>Vertebrata</taxon>
        <taxon>Euteleostomi</taxon>
        <taxon>Archelosauria</taxon>
        <taxon>Archosauria</taxon>
        <taxon>Dinosauria</taxon>
        <taxon>Saurischia</taxon>
        <taxon>Theropoda</taxon>
        <taxon>Coelurosauria</taxon>
        <taxon>Aves</taxon>
        <taxon>Neognathae</taxon>
        <taxon>Neoaves</taxon>
        <taxon>Gruiformes</taxon>
        <taxon>Gruidae</taxon>
        <taxon>Grus</taxon>
    </lineage>
</organism>
<keyword evidence="3" id="KW-0117">Actin capping</keyword>
<keyword evidence="4" id="KW-0963">Cytoplasm</keyword>
<dbReference type="FunFam" id="1.20.58.60:FF:000013">
    <property type="entry name" value="Spectrin alpha chain, non-erythrocytic 1"/>
    <property type="match status" value="1"/>
</dbReference>
<dbReference type="Gene3D" id="1.20.58.60">
    <property type="match status" value="12"/>
</dbReference>
<dbReference type="GO" id="GO:0003779">
    <property type="term" value="F:actin binding"/>
    <property type="evidence" value="ECO:0007669"/>
    <property type="project" value="UniProtKB-KW"/>
</dbReference>
<evidence type="ECO:0000256" key="8">
    <source>
        <dbReference type="SAM" id="Coils"/>
    </source>
</evidence>
<dbReference type="CDD" id="cd00176">
    <property type="entry name" value="SPEC"/>
    <property type="match status" value="7"/>
</dbReference>
<dbReference type="Pfam" id="PF00435">
    <property type="entry name" value="Spectrin"/>
    <property type="match status" value="14"/>
</dbReference>
<reference evidence="10 11" key="1">
    <citation type="submission" date="2024-06" db="EMBL/GenBank/DDBJ databases">
        <title>The draft genome of Grus japonensis, version 3.</title>
        <authorList>
            <person name="Nabeshima K."/>
            <person name="Suzuki S."/>
            <person name="Onuma M."/>
        </authorList>
    </citation>
    <scope>NUCLEOTIDE SEQUENCE [LARGE SCALE GENOMIC DNA]</scope>
    <source>
        <strain evidence="10 11">451A</strain>
    </source>
</reference>
<feature type="region of interest" description="Disordered" evidence="9">
    <location>
        <begin position="1939"/>
        <end position="2002"/>
    </location>
</feature>
<dbReference type="Proteomes" id="UP001623348">
    <property type="component" value="Unassembled WGS sequence"/>
</dbReference>
<gene>
    <name evidence="10" type="ORF">GRJ2_001506200</name>
</gene>
<comment type="similarity">
    <text evidence="2">Belongs to the spectrin family.</text>
</comment>
<feature type="compositionally biased region" description="Low complexity" evidence="9">
    <location>
        <begin position="1958"/>
        <end position="1985"/>
    </location>
</feature>
<dbReference type="SUPFAM" id="SSF50729">
    <property type="entry name" value="PH domain-like"/>
    <property type="match status" value="1"/>
</dbReference>
<feature type="coiled-coil region" evidence="8">
    <location>
        <begin position="403"/>
        <end position="465"/>
    </location>
</feature>
<dbReference type="InterPro" id="IPR011993">
    <property type="entry name" value="PH-like_dom_sf"/>
</dbReference>
<dbReference type="EMBL" id="BAAFJT010000005">
    <property type="protein sequence ID" value="GAB0190409.1"/>
    <property type="molecule type" value="Genomic_DNA"/>
</dbReference>
<feature type="coiled-coil region" evidence="8">
    <location>
        <begin position="727"/>
        <end position="754"/>
    </location>
</feature>
<dbReference type="FunFam" id="1.20.58.60:FF:000309">
    <property type="entry name" value="Spectrin beta non-erythrocytic 5"/>
    <property type="match status" value="1"/>
</dbReference>
<dbReference type="GO" id="GO:0051693">
    <property type="term" value="P:actin filament capping"/>
    <property type="evidence" value="ECO:0007669"/>
    <property type="project" value="UniProtKB-KW"/>
</dbReference>
<comment type="subcellular location">
    <subcellularLocation>
        <location evidence="1">Cytoplasm</location>
        <location evidence="1">Cytoskeleton</location>
    </subcellularLocation>
</comment>
<dbReference type="SMART" id="SM00150">
    <property type="entry name" value="SPEC"/>
    <property type="match status" value="14"/>
</dbReference>
<name>A0ABC9WYB5_GRUJA</name>
<evidence type="ECO:0000313" key="11">
    <source>
        <dbReference type="Proteomes" id="UP001623348"/>
    </source>
</evidence>
<feature type="compositionally biased region" description="Polar residues" evidence="9">
    <location>
        <begin position="127"/>
        <end position="138"/>
    </location>
</feature>
<dbReference type="FunFam" id="1.20.58.60:FF:000135">
    <property type="entry name" value="Spectrin beta chain, non-erythrocytic"/>
    <property type="match status" value="1"/>
</dbReference>
<evidence type="ECO:0000256" key="7">
    <source>
        <dbReference type="ARBA" id="ARBA00023212"/>
    </source>
</evidence>
<feature type="coiled-coil region" evidence="8">
    <location>
        <begin position="1009"/>
        <end position="1038"/>
    </location>
</feature>
<keyword evidence="8" id="KW-0175">Coiled coil</keyword>
<dbReference type="GO" id="GO:0005737">
    <property type="term" value="C:cytoplasm"/>
    <property type="evidence" value="ECO:0007669"/>
    <property type="project" value="UniProtKB-ARBA"/>
</dbReference>
<feature type="coiled-coil region" evidence="8">
    <location>
        <begin position="1425"/>
        <end position="1459"/>
    </location>
</feature>
<dbReference type="PANTHER" id="PTHR11915">
    <property type="entry name" value="SPECTRIN/FILAMIN RELATED CYTOSKELETAL PROTEIN"/>
    <property type="match status" value="1"/>
</dbReference>
<evidence type="ECO:0000256" key="1">
    <source>
        <dbReference type="ARBA" id="ARBA00004245"/>
    </source>
</evidence>
<dbReference type="InterPro" id="IPR002017">
    <property type="entry name" value="Spectrin_repeat"/>
</dbReference>
<evidence type="ECO:0000313" key="10">
    <source>
        <dbReference type="EMBL" id="GAB0190409.1"/>
    </source>
</evidence>
<keyword evidence="5" id="KW-0677">Repeat</keyword>
<dbReference type="GO" id="GO:0016020">
    <property type="term" value="C:membrane"/>
    <property type="evidence" value="ECO:0007669"/>
    <property type="project" value="UniProtKB-ARBA"/>
</dbReference>
<evidence type="ECO:0000256" key="4">
    <source>
        <dbReference type="ARBA" id="ARBA00022490"/>
    </source>
</evidence>
<comment type="caution">
    <text evidence="10">The sequence shown here is derived from an EMBL/GenBank/DDBJ whole genome shotgun (WGS) entry which is preliminary data.</text>
</comment>
<dbReference type="FunFam" id="1.20.58.60:FF:000017">
    <property type="entry name" value="Spectrin alpha chain, non-erythrocytic 1"/>
    <property type="match status" value="1"/>
</dbReference>
<dbReference type="FunFam" id="1.20.58.60:FF:000007">
    <property type="entry name" value="Spectrin alpha chain non-erythrocytic 1"/>
    <property type="match status" value="1"/>
</dbReference>
<dbReference type="FunFam" id="1.20.58.60:FF:000307">
    <property type="entry name" value="Spectrin beta, non-erythrocytic 5"/>
    <property type="match status" value="1"/>
</dbReference>
<evidence type="ECO:0000256" key="6">
    <source>
        <dbReference type="ARBA" id="ARBA00023203"/>
    </source>
</evidence>
<proteinExistence type="inferred from homology"/>
<keyword evidence="6" id="KW-0009">Actin-binding</keyword>
<accession>A0ABC9WYB5</accession>
<evidence type="ECO:0000256" key="9">
    <source>
        <dbReference type="SAM" id="MobiDB-lite"/>
    </source>
</evidence>
<feature type="region of interest" description="Disordered" evidence="9">
    <location>
        <begin position="45"/>
        <end position="67"/>
    </location>
</feature>
<dbReference type="FunFam" id="1.20.58.60:FF:000355">
    <property type="entry name" value="Spectrin, beta, non-erythrocytic 5"/>
    <property type="match status" value="1"/>
</dbReference>
<feature type="region of interest" description="Disordered" evidence="9">
    <location>
        <begin position="106"/>
        <end position="151"/>
    </location>
</feature>
<evidence type="ECO:0000256" key="2">
    <source>
        <dbReference type="ARBA" id="ARBA00006826"/>
    </source>
</evidence>
<dbReference type="GO" id="GO:0005856">
    <property type="term" value="C:cytoskeleton"/>
    <property type="evidence" value="ECO:0007669"/>
    <property type="project" value="UniProtKB-SubCell"/>
</dbReference>
<keyword evidence="11" id="KW-1185">Reference proteome</keyword>
<protein>
    <submittedName>
        <fullName evidence="10">Spectrin beta chain, non-erythrocytic 5</fullName>
    </submittedName>
</protein>
<feature type="coiled-coil region" evidence="8">
    <location>
        <begin position="1807"/>
        <end position="1834"/>
    </location>
</feature>
<feature type="coiled-coil region" evidence="8">
    <location>
        <begin position="1269"/>
        <end position="1342"/>
    </location>
</feature>
<evidence type="ECO:0000256" key="3">
    <source>
        <dbReference type="ARBA" id="ARBA00022467"/>
    </source>
</evidence>
<evidence type="ECO:0000256" key="5">
    <source>
        <dbReference type="ARBA" id="ARBA00022737"/>
    </source>
</evidence>
<feature type="compositionally biased region" description="Basic and acidic residues" evidence="9">
    <location>
        <begin position="139"/>
        <end position="151"/>
    </location>
</feature>
<keyword evidence="7" id="KW-0206">Cytoskeleton</keyword>